<feature type="non-terminal residue" evidence="2">
    <location>
        <position position="1"/>
    </location>
</feature>
<protein>
    <submittedName>
        <fullName evidence="2">Uncharacterized protein</fullName>
    </submittedName>
</protein>
<dbReference type="EMBL" id="CADCWE010000110">
    <property type="protein sequence ID" value="CAA9539436.1"/>
    <property type="molecule type" value="Genomic_DNA"/>
</dbReference>
<feature type="non-terminal residue" evidence="2">
    <location>
        <position position="77"/>
    </location>
</feature>
<dbReference type="AlphaFoldDB" id="A0A6J4U320"/>
<reference evidence="2" key="1">
    <citation type="submission" date="2020-02" db="EMBL/GenBank/DDBJ databases">
        <authorList>
            <person name="Meier V. D."/>
        </authorList>
    </citation>
    <scope>NUCLEOTIDE SEQUENCE</scope>
    <source>
        <strain evidence="2">AVDCRST_MAG73</strain>
    </source>
</reference>
<evidence type="ECO:0000313" key="2">
    <source>
        <dbReference type="EMBL" id="CAA9539436.1"/>
    </source>
</evidence>
<organism evidence="2">
    <name type="scientific">uncultured Thermomicrobiales bacterium</name>
    <dbReference type="NCBI Taxonomy" id="1645740"/>
    <lineage>
        <taxon>Bacteria</taxon>
        <taxon>Pseudomonadati</taxon>
        <taxon>Thermomicrobiota</taxon>
        <taxon>Thermomicrobia</taxon>
        <taxon>Thermomicrobiales</taxon>
        <taxon>environmental samples</taxon>
    </lineage>
</organism>
<feature type="compositionally biased region" description="Low complexity" evidence="1">
    <location>
        <begin position="1"/>
        <end position="21"/>
    </location>
</feature>
<proteinExistence type="predicted"/>
<sequence length="77" mass="7670">VSSDPAPGAAGGRPPSRGALRGDSDVGGGPWDPRPRGRGVPGRLRRSSPRTAAQGRGGGDVAVFRRPGADGRGGGRM</sequence>
<name>A0A6J4U320_9BACT</name>
<gene>
    <name evidence="2" type="ORF">AVDCRST_MAG73-1766</name>
</gene>
<accession>A0A6J4U320</accession>
<evidence type="ECO:0000256" key="1">
    <source>
        <dbReference type="SAM" id="MobiDB-lite"/>
    </source>
</evidence>
<feature type="region of interest" description="Disordered" evidence="1">
    <location>
        <begin position="1"/>
        <end position="77"/>
    </location>
</feature>